<dbReference type="PANTHER" id="PTHR30126">
    <property type="entry name" value="HTH-TYPE TRANSCRIPTIONAL REGULATOR"/>
    <property type="match status" value="1"/>
</dbReference>
<comment type="similarity">
    <text evidence="1">Belongs to the LysR transcriptional regulatory family.</text>
</comment>
<dbReference type="CDD" id="cd05466">
    <property type="entry name" value="PBP2_LTTR_substrate"/>
    <property type="match status" value="1"/>
</dbReference>
<keyword evidence="4" id="KW-0804">Transcription</keyword>
<feature type="domain" description="HTH lysR-type" evidence="5">
    <location>
        <begin position="2"/>
        <end position="59"/>
    </location>
</feature>
<proteinExistence type="inferred from homology"/>
<sequence>MINPVLLRSFCSLVENGHFTKTAEKLYMTQSGVSQHIKKLEEQIGTSLLNREGKSFELTDAGRTLYQEAKKIVQALNDLEANVLADPAYEGMVKIMSPGSIGLKLYPHLLQLQQRYPKLIIDYRFAPNNDIEQALMDKRIDCGLLTKVPTENGLACRPIGEEGLLLVLPAVIEKRDMNAKQPSKASQTETPSWQDLEALGFIDHPDGTHHANLLLSANYKEFKHIREFKKRVFLIKLI</sequence>
<dbReference type="PROSITE" id="PS50931">
    <property type="entry name" value="HTH_LYSR"/>
    <property type="match status" value="1"/>
</dbReference>
<protein>
    <submittedName>
        <fullName evidence="6">LysR family transcriptional regulator</fullName>
    </submittedName>
</protein>
<comment type="caution">
    <text evidence="6">The sequence shown here is derived from an EMBL/GenBank/DDBJ whole genome shotgun (WGS) entry which is preliminary data.</text>
</comment>
<evidence type="ECO:0000256" key="3">
    <source>
        <dbReference type="ARBA" id="ARBA00023125"/>
    </source>
</evidence>
<evidence type="ECO:0000256" key="2">
    <source>
        <dbReference type="ARBA" id="ARBA00023015"/>
    </source>
</evidence>
<dbReference type="Pfam" id="PF03466">
    <property type="entry name" value="LysR_substrate"/>
    <property type="match status" value="1"/>
</dbReference>
<evidence type="ECO:0000313" key="7">
    <source>
        <dbReference type="Proteomes" id="UP001149719"/>
    </source>
</evidence>
<dbReference type="RefSeq" id="WP_269122032.1">
    <property type="nucleotide sequence ID" value="NZ_JAPUBN010000006.1"/>
</dbReference>
<dbReference type="PANTHER" id="PTHR30126:SF99">
    <property type="entry name" value="TRANSCRIPTIONAL REGULATOR LYSR FAMILY"/>
    <property type="match status" value="1"/>
</dbReference>
<dbReference type="SUPFAM" id="SSF46785">
    <property type="entry name" value="Winged helix' DNA-binding domain"/>
    <property type="match status" value="1"/>
</dbReference>
<dbReference type="SUPFAM" id="SSF53850">
    <property type="entry name" value="Periplasmic binding protein-like II"/>
    <property type="match status" value="1"/>
</dbReference>
<dbReference type="Gene3D" id="3.40.190.10">
    <property type="entry name" value="Periplasmic binding protein-like II"/>
    <property type="match status" value="2"/>
</dbReference>
<gene>
    <name evidence="6" type="ORF">O1D97_01075</name>
</gene>
<dbReference type="InterPro" id="IPR036388">
    <property type="entry name" value="WH-like_DNA-bd_sf"/>
</dbReference>
<keyword evidence="7" id="KW-1185">Reference proteome</keyword>
<dbReference type="InterPro" id="IPR005119">
    <property type="entry name" value="LysR_subst-bd"/>
</dbReference>
<organism evidence="6 7">
    <name type="scientific">Marinomonas phaeophyticola</name>
    <dbReference type="NCBI Taxonomy" id="3004091"/>
    <lineage>
        <taxon>Bacteria</taxon>
        <taxon>Pseudomonadati</taxon>
        <taxon>Pseudomonadota</taxon>
        <taxon>Gammaproteobacteria</taxon>
        <taxon>Oceanospirillales</taxon>
        <taxon>Oceanospirillaceae</taxon>
        <taxon>Marinomonas</taxon>
    </lineage>
</organism>
<dbReference type="Proteomes" id="UP001149719">
    <property type="component" value="Unassembled WGS sequence"/>
</dbReference>
<dbReference type="InterPro" id="IPR036390">
    <property type="entry name" value="WH_DNA-bd_sf"/>
</dbReference>
<dbReference type="EMBL" id="JAPUBN010000006">
    <property type="protein sequence ID" value="MCZ2720268.1"/>
    <property type="molecule type" value="Genomic_DNA"/>
</dbReference>
<evidence type="ECO:0000313" key="6">
    <source>
        <dbReference type="EMBL" id="MCZ2720268.1"/>
    </source>
</evidence>
<keyword evidence="2" id="KW-0805">Transcription regulation</keyword>
<evidence type="ECO:0000259" key="5">
    <source>
        <dbReference type="PROSITE" id="PS50931"/>
    </source>
</evidence>
<dbReference type="Gene3D" id="1.10.10.10">
    <property type="entry name" value="Winged helix-like DNA-binding domain superfamily/Winged helix DNA-binding domain"/>
    <property type="match status" value="1"/>
</dbReference>
<reference evidence="6" key="1">
    <citation type="submission" date="2022-12" db="EMBL/GenBank/DDBJ databases">
        <title>Marinomonas 15G1-11 sp. nov, isolated from marine algae.</title>
        <authorList>
            <person name="Butt M."/>
            <person name="Choi D.G."/>
            <person name="Kim J.M."/>
            <person name="Lee J.K."/>
            <person name="Baek J.H."/>
            <person name="Jeon C.O."/>
        </authorList>
    </citation>
    <scope>NUCLEOTIDE SEQUENCE</scope>
    <source>
        <strain evidence="6">15G1-11</strain>
    </source>
</reference>
<dbReference type="Pfam" id="PF00126">
    <property type="entry name" value="HTH_1"/>
    <property type="match status" value="1"/>
</dbReference>
<evidence type="ECO:0000256" key="1">
    <source>
        <dbReference type="ARBA" id="ARBA00009437"/>
    </source>
</evidence>
<evidence type="ECO:0000256" key="4">
    <source>
        <dbReference type="ARBA" id="ARBA00023163"/>
    </source>
</evidence>
<dbReference type="InterPro" id="IPR000847">
    <property type="entry name" value="LysR_HTH_N"/>
</dbReference>
<name>A0ABT4JPH4_9GAMM</name>
<accession>A0ABT4JPH4</accession>
<keyword evidence="3" id="KW-0238">DNA-binding</keyword>
<dbReference type="PRINTS" id="PR00039">
    <property type="entry name" value="HTHLYSR"/>
</dbReference>